<name>A0A1H2W9D1_9FIRM</name>
<keyword evidence="3" id="KW-1185">Reference proteome</keyword>
<evidence type="ECO:0000259" key="1">
    <source>
        <dbReference type="PROSITE" id="PS51272"/>
    </source>
</evidence>
<dbReference type="InterPro" id="IPR001119">
    <property type="entry name" value="SLH_dom"/>
</dbReference>
<dbReference type="OrthoDB" id="1703838at2"/>
<dbReference type="Proteomes" id="UP000198828">
    <property type="component" value="Unassembled WGS sequence"/>
</dbReference>
<evidence type="ECO:0000313" key="2">
    <source>
        <dbReference type="EMBL" id="SDW77138.1"/>
    </source>
</evidence>
<evidence type="ECO:0000313" key="3">
    <source>
        <dbReference type="Proteomes" id="UP000198828"/>
    </source>
</evidence>
<dbReference type="EMBL" id="FNNG01000004">
    <property type="protein sequence ID" value="SDW77138.1"/>
    <property type="molecule type" value="Genomic_DNA"/>
</dbReference>
<proteinExistence type="predicted"/>
<accession>A0A1H2W9D1</accession>
<reference evidence="2 3" key="1">
    <citation type="submission" date="2016-10" db="EMBL/GenBank/DDBJ databases">
        <authorList>
            <person name="de Groot N.N."/>
        </authorList>
    </citation>
    <scope>NUCLEOTIDE SEQUENCE [LARGE SCALE GENOMIC DNA]</scope>
    <source>
        <strain evidence="2 3">DSM 23310</strain>
    </source>
</reference>
<dbReference type="Pfam" id="PF00395">
    <property type="entry name" value="SLH"/>
    <property type="match status" value="2"/>
</dbReference>
<protein>
    <submittedName>
        <fullName evidence="2">S-layer homology domain-containing protein</fullName>
    </submittedName>
</protein>
<feature type="domain" description="SLH" evidence="1">
    <location>
        <begin position="26"/>
        <end position="88"/>
    </location>
</feature>
<dbReference type="RefSeq" id="WP_093751799.1">
    <property type="nucleotide sequence ID" value="NZ_BSYN01000001.1"/>
</dbReference>
<dbReference type="AlphaFoldDB" id="A0A1H2W9D1"/>
<sequence>MKKKTLLIISFMLILNFMIPNNLIKAQSINYTDIDKHWAKREILEVSALGYMTGSGGKFYPNRKLTYGELLTVAIRALGLEGEAQTLEPTNHLKGIYQIAYDLALVEGDIEKLTPNPSTRVTREEAANVLGRALGVEPPLGHNIIEAKKFKDYNKIAQHRLPYVELVLQKGYMKGKNATTLDPKGYITRAEFAKILSNAIDDLIHYRGITKKIGQISNIELGNITIYNTDGTSNIIGYEGKNQFPVQKDKKIYPPSILKTRDFITYYIDSNGRCIYAELNTKKETVIEGTIREINLTDREIVVWDYNDKRHRLKLDPYINMDQLYFEQEVAITLKGDLVTKITTFDYVDPERDGYIIPGTRFRVGTVLFISNDEVEISTNSGREKFKIDPIYTTIYKKNQRVELFQVKEGDRVLLTFDDIYSPQVSEIKVEDEEKHIAGVMKGKIQLVDERNKEILISQPERLYQGKWIPLSKSNERIKLGTGSIYEGGRKISLQDLNKRKGTEAYIAYENSYGNTSISKMLLKSGSAMEYKDKVQNIDYGVGQLVVDTNSFNIHEGTIVIKDNRLVDPLNLNLNQNVYLVSDLRYGSRGASVISIEDTGIIDDRIDGTRLLVYKGKIEDISDYRLTIGRYNYKTDKEILTSSGFRSNSGSEEFTLTLNTLVYDSQLEQLIPTKAFLDSRYIDLIDIKDKSLRNRIEKGYYKNKPAYMIVKETPYGKEALAINLIPQDQNSYNQTITLDHSTLGEIGDINIDEKTLTLTKVRTYNNLTSRWDYNQDQTLNLKKAVILVNDQPLSLEELYKLRKGAQAYIIKHNDSAKDIPYILLIED</sequence>
<organism evidence="2 3">
    <name type="scientific">Tepidimicrobium xylanilyticum</name>
    <dbReference type="NCBI Taxonomy" id="1123352"/>
    <lineage>
        <taxon>Bacteria</taxon>
        <taxon>Bacillati</taxon>
        <taxon>Bacillota</taxon>
        <taxon>Tissierellia</taxon>
        <taxon>Tissierellales</taxon>
        <taxon>Tepidimicrobiaceae</taxon>
        <taxon>Tepidimicrobium</taxon>
    </lineage>
</organism>
<dbReference type="PROSITE" id="PS51272">
    <property type="entry name" value="SLH"/>
    <property type="match status" value="2"/>
</dbReference>
<gene>
    <name evidence="2" type="ORF">SAMN05660923_01197</name>
</gene>
<feature type="domain" description="SLH" evidence="1">
    <location>
        <begin position="147"/>
        <end position="210"/>
    </location>
</feature>